<feature type="transmembrane region" description="Helical" evidence="1">
    <location>
        <begin position="93"/>
        <end position="113"/>
    </location>
</feature>
<keyword evidence="1" id="KW-1133">Transmembrane helix</keyword>
<accession>A0A6M4IJZ4</accession>
<keyword evidence="3" id="KW-1185">Reference proteome</keyword>
<dbReference type="RefSeq" id="WP_171223605.1">
    <property type="nucleotide sequence ID" value="NZ_CP053085.1"/>
</dbReference>
<evidence type="ECO:0000256" key="1">
    <source>
        <dbReference type="SAM" id="Phobius"/>
    </source>
</evidence>
<proteinExistence type="predicted"/>
<keyword evidence="1" id="KW-0812">Transmembrane</keyword>
<dbReference type="InterPro" id="IPR009325">
    <property type="entry name" value="DUF983"/>
</dbReference>
<name>A0A6M4IJZ4_9BACT</name>
<protein>
    <submittedName>
        <fullName evidence="2">DUF983 domain-containing protein</fullName>
    </submittedName>
</protein>
<sequence>MNAGTLSVEKPSITQLVFRALQLRCPHCGGRKIFASFFELKERCPTCGIRLERGEKDYFVGAYLFNLIAVELILFFCVCGFVYFTWPDPPWDLITYVTAFLMLSGCVFCYPFAKTTWLAVDLAIRPLSAEELDWHRQGGDVGERELPHV</sequence>
<organism evidence="2 3">
    <name type="scientific">Gemmatimonas groenlandica</name>
    <dbReference type="NCBI Taxonomy" id="2732249"/>
    <lineage>
        <taxon>Bacteria</taxon>
        <taxon>Pseudomonadati</taxon>
        <taxon>Gemmatimonadota</taxon>
        <taxon>Gemmatimonadia</taxon>
        <taxon>Gemmatimonadales</taxon>
        <taxon>Gemmatimonadaceae</taxon>
        <taxon>Gemmatimonas</taxon>
    </lineage>
</organism>
<evidence type="ECO:0000313" key="3">
    <source>
        <dbReference type="Proteomes" id="UP000500938"/>
    </source>
</evidence>
<dbReference type="AlphaFoldDB" id="A0A6M4IJZ4"/>
<feature type="transmembrane region" description="Helical" evidence="1">
    <location>
        <begin position="60"/>
        <end position="87"/>
    </location>
</feature>
<dbReference type="Pfam" id="PF06170">
    <property type="entry name" value="DUF983"/>
    <property type="match status" value="1"/>
</dbReference>
<gene>
    <name evidence="2" type="ORF">HKW67_00945</name>
</gene>
<reference evidence="2 3" key="1">
    <citation type="submission" date="2020-05" db="EMBL/GenBank/DDBJ databases">
        <title>Complete genome sequence of Gemmatimonas greenlandica TET16.</title>
        <authorList>
            <person name="Zeng Y."/>
        </authorList>
    </citation>
    <scope>NUCLEOTIDE SEQUENCE [LARGE SCALE GENOMIC DNA]</scope>
    <source>
        <strain evidence="2 3">TET16</strain>
    </source>
</reference>
<evidence type="ECO:0000313" key="2">
    <source>
        <dbReference type="EMBL" id="QJR34179.1"/>
    </source>
</evidence>
<keyword evidence="1" id="KW-0472">Membrane</keyword>
<dbReference type="KEGG" id="ggr:HKW67_00945"/>
<dbReference type="Proteomes" id="UP000500938">
    <property type="component" value="Chromosome"/>
</dbReference>
<dbReference type="EMBL" id="CP053085">
    <property type="protein sequence ID" value="QJR34179.1"/>
    <property type="molecule type" value="Genomic_DNA"/>
</dbReference>